<keyword evidence="1" id="KW-1133">Transmembrane helix</keyword>
<keyword evidence="3" id="KW-1185">Reference proteome</keyword>
<feature type="transmembrane region" description="Helical" evidence="1">
    <location>
        <begin position="83"/>
        <end position="107"/>
    </location>
</feature>
<keyword evidence="1" id="KW-0472">Membrane</keyword>
<reference evidence="3" key="1">
    <citation type="journal article" date="2017" name="Nat. Microbiol.">
        <title>Global analysis of biosynthetic gene clusters reveals vast potential of secondary metabolite production in Penicillium species.</title>
        <authorList>
            <person name="Nielsen J.C."/>
            <person name="Grijseels S."/>
            <person name="Prigent S."/>
            <person name="Ji B."/>
            <person name="Dainat J."/>
            <person name="Nielsen K.F."/>
            <person name="Frisvad J.C."/>
            <person name="Workman M."/>
            <person name="Nielsen J."/>
        </authorList>
    </citation>
    <scope>NUCLEOTIDE SEQUENCE [LARGE SCALE GENOMIC DNA]</scope>
    <source>
        <strain evidence="3">IBT 31811</strain>
    </source>
</reference>
<accession>A0A1V6PR17</accession>
<protein>
    <submittedName>
        <fullName evidence="2">Uncharacterized protein</fullName>
    </submittedName>
</protein>
<dbReference type="STRING" id="416450.A0A1V6PR17"/>
<dbReference type="AlphaFoldDB" id="A0A1V6PR17"/>
<comment type="caution">
    <text evidence="2">The sequence shown here is derived from an EMBL/GenBank/DDBJ whole genome shotgun (WGS) entry which is preliminary data.</text>
</comment>
<evidence type="ECO:0000313" key="2">
    <source>
        <dbReference type="EMBL" id="OQD79445.1"/>
    </source>
</evidence>
<keyword evidence="1" id="KW-0812">Transmembrane</keyword>
<gene>
    <name evidence="2" type="ORF">PENANT_c051G02162</name>
</gene>
<dbReference type="Proteomes" id="UP000191672">
    <property type="component" value="Unassembled WGS sequence"/>
</dbReference>
<feature type="transmembrane region" description="Helical" evidence="1">
    <location>
        <begin position="493"/>
        <end position="515"/>
    </location>
</feature>
<evidence type="ECO:0000313" key="3">
    <source>
        <dbReference type="Proteomes" id="UP000191672"/>
    </source>
</evidence>
<dbReference type="EMBL" id="MDYN01000051">
    <property type="protein sequence ID" value="OQD79445.1"/>
    <property type="molecule type" value="Genomic_DNA"/>
</dbReference>
<sequence length="578" mass="63430">MSQFKNEYPMTYVRLDDPPATQTGKTRPLSTAEQQAVLQSQPFFWGASWTLEVLSCLTSAVFLVAIIVVLYEYDGKPVPDWPYGITLNALVSVLSTVMKACMVFIVCEGLSQLKWSWFSNGNKLSDLTLLDAASRGPAGAFIALLRFVPRHLVTFGCVVLVLAAATDPFVQQVIGIQERSIQAAGKSSIQVCNSSLYTDYDMGAGPGMNKVPLSNMGAIYSGLFQEQSPNSKTVMMECATGNCTFSPYQSLGYCSRCSNITDSLTLSKEPYGSYFSYNYKLPNGFSFNTAINTNTMINSTTYKPLVKLNTTDLALILNFTAISASGYGTPPDISATECALYYCVGTYDAAVNDGVFTETMTSDDGKSNSTTDYSAFGKNVAITPDTCYVNGTRRENKDTPECTYEVNYYSTLAMSNSVSPLLKGTGSRPIINRPSWSSDTIEAVYGTYGNYSEINSLFESLASSLTTHARSKICKSLKTGMAWKTQSYVHVRWPWMILPIALVFLSFIFLVTTVFHTRRQYIWKSSPLALLFSDLRIDGSAPLKPEPTLKGMDNASRKMDVYLESSAEGPRLKAVCTS</sequence>
<proteinExistence type="predicted"/>
<dbReference type="InterPro" id="IPR021514">
    <property type="entry name" value="DUF3176"/>
</dbReference>
<dbReference type="PANTHER" id="PTHR35394">
    <property type="entry name" value="DUF3176 DOMAIN-CONTAINING PROTEIN"/>
    <property type="match status" value="1"/>
</dbReference>
<organism evidence="2 3">
    <name type="scientific">Penicillium antarcticum</name>
    <dbReference type="NCBI Taxonomy" id="416450"/>
    <lineage>
        <taxon>Eukaryota</taxon>
        <taxon>Fungi</taxon>
        <taxon>Dikarya</taxon>
        <taxon>Ascomycota</taxon>
        <taxon>Pezizomycotina</taxon>
        <taxon>Eurotiomycetes</taxon>
        <taxon>Eurotiomycetidae</taxon>
        <taxon>Eurotiales</taxon>
        <taxon>Aspergillaceae</taxon>
        <taxon>Penicillium</taxon>
    </lineage>
</organism>
<feature type="transmembrane region" description="Helical" evidence="1">
    <location>
        <begin position="49"/>
        <end position="71"/>
    </location>
</feature>
<evidence type="ECO:0000256" key="1">
    <source>
        <dbReference type="SAM" id="Phobius"/>
    </source>
</evidence>
<name>A0A1V6PR17_9EURO</name>
<dbReference type="Pfam" id="PF11374">
    <property type="entry name" value="DUF3176"/>
    <property type="match status" value="1"/>
</dbReference>
<dbReference type="PANTHER" id="PTHR35394:SF5">
    <property type="entry name" value="DUF3176 DOMAIN-CONTAINING PROTEIN"/>
    <property type="match status" value="1"/>
</dbReference>
<dbReference type="OrthoDB" id="5376804at2759"/>